<dbReference type="InterPro" id="IPR001604">
    <property type="entry name" value="Endo_G_ENPP1-like_dom"/>
</dbReference>
<dbReference type="Proteomes" id="UP000198379">
    <property type="component" value="Unassembled WGS sequence"/>
</dbReference>
<proteinExistence type="predicted"/>
<dbReference type="SUPFAM" id="SSF54060">
    <property type="entry name" value="His-Me finger endonucleases"/>
    <property type="match status" value="1"/>
</dbReference>
<keyword evidence="5" id="KW-0540">Nuclease</keyword>
<protein>
    <submittedName>
        <fullName evidence="5">Endonuclease G</fullName>
    </submittedName>
</protein>
<dbReference type="InterPro" id="IPR044925">
    <property type="entry name" value="His-Me_finger_sf"/>
</dbReference>
<dbReference type="GO" id="GO:0046872">
    <property type="term" value="F:metal ion binding"/>
    <property type="evidence" value="ECO:0007669"/>
    <property type="project" value="UniProtKB-KW"/>
</dbReference>
<evidence type="ECO:0000259" key="3">
    <source>
        <dbReference type="SMART" id="SM00477"/>
    </source>
</evidence>
<accession>A0A238YJM2</accession>
<dbReference type="AlphaFoldDB" id="A0A238YJM2"/>
<dbReference type="EMBL" id="FZNY01000002">
    <property type="protein sequence ID" value="SNR70813.1"/>
    <property type="molecule type" value="Genomic_DNA"/>
</dbReference>
<dbReference type="InterPro" id="IPR044929">
    <property type="entry name" value="DNA/RNA_non-sp_Endonuclease_sf"/>
</dbReference>
<dbReference type="Gene3D" id="3.40.570.10">
    <property type="entry name" value="Extracellular Endonuclease, subunit A"/>
    <property type="match status" value="1"/>
</dbReference>
<feature type="binding site" evidence="2">
    <location>
        <position position="146"/>
    </location>
    <ligand>
        <name>Mg(2+)</name>
        <dbReference type="ChEBI" id="CHEBI:18420"/>
        <note>catalytic</note>
    </ligand>
</feature>
<evidence type="ECO:0000256" key="2">
    <source>
        <dbReference type="PIRSR" id="PIRSR640255-2"/>
    </source>
</evidence>
<keyword evidence="5" id="KW-0255">Endonuclease</keyword>
<evidence type="ECO:0000313" key="6">
    <source>
        <dbReference type="Proteomes" id="UP000198379"/>
    </source>
</evidence>
<feature type="active site" description="Proton acceptor" evidence="1">
    <location>
        <position position="109"/>
    </location>
</feature>
<keyword evidence="2" id="KW-0479">Metal-binding</keyword>
<dbReference type="SMART" id="SM00892">
    <property type="entry name" value="Endonuclease_NS"/>
    <property type="match status" value="1"/>
</dbReference>
<name>A0A238YJM2_9FLAO</name>
<dbReference type="PANTHER" id="PTHR13966">
    <property type="entry name" value="ENDONUCLEASE RELATED"/>
    <property type="match status" value="1"/>
</dbReference>
<dbReference type="OrthoDB" id="9770276at2"/>
<dbReference type="GO" id="GO:0003676">
    <property type="term" value="F:nucleic acid binding"/>
    <property type="evidence" value="ECO:0007669"/>
    <property type="project" value="InterPro"/>
</dbReference>
<dbReference type="GO" id="GO:0004519">
    <property type="term" value="F:endonuclease activity"/>
    <property type="evidence" value="ECO:0007669"/>
    <property type="project" value="UniProtKB-KW"/>
</dbReference>
<dbReference type="GO" id="GO:0016787">
    <property type="term" value="F:hydrolase activity"/>
    <property type="evidence" value="ECO:0007669"/>
    <property type="project" value="InterPro"/>
</dbReference>
<keyword evidence="5" id="KW-0378">Hydrolase</keyword>
<reference evidence="5 6" key="1">
    <citation type="submission" date="2017-06" db="EMBL/GenBank/DDBJ databases">
        <authorList>
            <person name="Kim H.J."/>
            <person name="Triplett B.A."/>
        </authorList>
    </citation>
    <scope>NUCLEOTIDE SEQUENCE [LARGE SCALE GENOMIC DNA]</scope>
    <source>
        <strain evidence="5 6">DSM 25597</strain>
    </source>
</reference>
<dbReference type="SMART" id="SM00477">
    <property type="entry name" value="NUC"/>
    <property type="match status" value="1"/>
</dbReference>
<keyword evidence="6" id="KW-1185">Reference proteome</keyword>
<dbReference type="Pfam" id="PF01223">
    <property type="entry name" value="Endonuclease_NS"/>
    <property type="match status" value="1"/>
</dbReference>
<dbReference type="InterPro" id="IPR040255">
    <property type="entry name" value="Non-specific_endonuclease"/>
</dbReference>
<dbReference type="PANTHER" id="PTHR13966:SF5">
    <property type="entry name" value="ENDONUCLEASE G, MITOCHONDRIAL"/>
    <property type="match status" value="1"/>
</dbReference>
<evidence type="ECO:0000313" key="5">
    <source>
        <dbReference type="EMBL" id="SNR70813.1"/>
    </source>
</evidence>
<dbReference type="InterPro" id="IPR020821">
    <property type="entry name" value="ENPP1-3/EXOG-like_nuc-like"/>
</dbReference>
<feature type="domain" description="ENPP1-3/EXOG-like endonuclease/phosphodiesterase" evidence="3">
    <location>
        <begin position="40"/>
        <end position="251"/>
    </location>
</feature>
<organism evidence="5 6">
    <name type="scientific">Dokdonia pacifica</name>
    <dbReference type="NCBI Taxonomy" id="1627892"/>
    <lineage>
        <taxon>Bacteria</taxon>
        <taxon>Pseudomonadati</taxon>
        <taxon>Bacteroidota</taxon>
        <taxon>Flavobacteriia</taxon>
        <taxon>Flavobacteriales</taxon>
        <taxon>Flavobacteriaceae</taxon>
        <taxon>Dokdonia</taxon>
    </lineage>
</organism>
<dbReference type="RefSeq" id="WP_089370872.1">
    <property type="nucleotide sequence ID" value="NZ_BMEP01000001.1"/>
</dbReference>
<feature type="domain" description="DNA/RNA non-specific endonuclease/pyrophosphatase/phosphodiesterase" evidence="4">
    <location>
        <begin position="39"/>
        <end position="257"/>
    </location>
</feature>
<gene>
    <name evidence="5" type="ORF">SAMN06265376_10292</name>
</gene>
<evidence type="ECO:0000256" key="1">
    <source>
        <dbReference type="PIRSR" id="PIRSR640255-1"/>
    </source>
</evidence>
<evidence type="ECO:0000259" key="4">
    <source>
        <dbReference type="SMART" id="SM00892"/>
    </source>
</evidence>
<sequence length="314" mass="36319">MAYSSNFLKGHIVNVPEIDVIEEEKFKATNFSVADYYLEYANYSVLQNPFRKFPYYTAANIDGELFKKIKRGELFSGSDSWKKDDRIPKECQLGKELYSSLKSDFDKGHLTKREDVQWGHDIETAKDAAISTFYYTNAVPQVDRLNRGVWRRIEDYILHHEVVKQSLKISLITGPLLLDSDPEFVTKVENISIQLPTLFYKIIYYLRDGELYRTGFLTSQKGLLQKRRIVKPVVRGDVLESNDMFQGFKDAETYQVSVPFIESIGNLKFTEAKEIFKDNTPEELILDAIDVRSEESIGTTRSRSRSQSRSNLKL</sequence>